<proteinExistence type="predicted"/>
<sequence length="924" mass="105676">MYAGQSELHQNLSHNTVQNGSQGFFGTVQTLNVGSVASLEGIPDAKDFVSHNSDEICIDIEELKAKACRNAIFISDPKVDREELISAKGIIVPGTCEWIKKDKNFKALKRGKFSLLWITGEPGKGKTMLSIFITRYLEETYPKKKEGEVIYHFCVHKKRDTGAALLRGLLYQILNKRHELTEEVFSYFETPEKTQQALSSLEALWVIFLKLIEHPKLGVILCILDGLDECDEHTRRFLLPRFAHYFGSSQTAPRTRFRLIVISRALEGLEKFKKIDLDNDPERRGRTDMELFVCERVDELFREKKFHNSFRLHVQNTLLFKADDTFLWVGFVVNDLLKLRTWSQVQKQLESLPDGLSSIYARMLLEIPEKERETALSILRWVCIAREPLSLLELAELMALQQRGPGPITSTGPKRALDLVDLKQEAKDAVTVCGQILRLKHEVVTFVHKTAGDFLMRKEREENEVLRVFQLECEEAHLLLARACLQSIAQSELYTSIIDQNRPCAPGHSPFLRYAIEYWPQHAQNCCHRASDLFDDFCAVFDSNPGLRQYWWKEHRYLLARHFDWLHPIPLLNMVSYLGITPWIEALVQRNPSGTDIVNEKDRSGKGPIEWACKGRQEKAVETLLAHIARIDKTKQYSSLINKAIEWGNQKILRMLAEKGANFNGSWLHRAVWLGSETEIFKLLLKKGAKLESRDKDGRTPLYLAAELEKERIVSFLIDAGADITTKDSACRTLLHAACSSNMERLVRKLLHMELDIRAKDKFKTTMLHVLARDNLFREYRPLFRLLISEGVEVEAKNCHGSTPLHMAAASHNFALVGLLIEYGADVNAQNRFGNMPLHSALMYGGYGKVARILVRNGADVNAPDDRGYIPLKDCIQKHEPKFPILDPQARVTSCECVRWKLRDVMMARELIKSGLFEIGNPFE</sequence>
<dbReference type="Gene3D" id="1.25.40.20">
    <property type="entry name" value="Ankyrin repeat-containing domain"/>
    <property type="match status" value="1"/>
</dbReference>
<dbReference type="Gene3D" id="3.40.50.300">
    <property type="entry name" value="P-loop containing nucleotide triphosphate hydrolases"/>
    <property type="match status" value="1"/>
</dbReference>
<dbReference type="SUPFAM" id="SSF48403">
    <property type="entry name" value="Ankyrin repeat"/>
    <property type="match status" value="2"/>
</dbReference>
<dbReference type="VEuPathDB" id="FungiDB:yc1106_09552"/>
<dbReference type="AlphaFoldDB" id="A0A9Q8ZLK6"/>
<evidence type="ECO:0000256" key="1">
    <source>
        <dbReference type="ARBA" id="ARBA00022737"/>
    </source>
</evidence>
<reference evidence="4" key="1">
    <citation type="submission" date="2021-12" db="EMBL/GenBank/DDBJ databases">
        <title>Curvularia clavata genome.</title>
        <authorList>
            <person name="Cao Y."/>
        </authorList>
    </citation>
    <scope>NUCLEOTIDE SEQUENCE</scope>
    <source>
        <strain evidence="4">Yc1106</strain>
    </source>
</reference>
<gene>
    <name evidence="4" type="ORF">yc1106_09552</name>
</gene>
<protein>
    <recommendedName>
        <fullName evidence="3">Nephrocystin 3-like N-terminal domain-containing protein</fullName>
    </recommendedName>
</protein>
<evidence type="ECO:0000259" key="3">
    <source>
        <dbReference type="Pfam" id="PF24883"/>
    </source>
</evidence>
<keyword evidence="5" id="KW-1185">Reference proteome</keyword>
<dbReference type="PANTHER" id="PTHR10039:SF17">
    <property type="entry name" value="FUNGAL STAND N-TERMINAL GOODBYE DOMAIN-CONTAINING PROTEIN-RELATED"/>
    <property type="match status" value="1"/>
</dbReference>
<dbReference type="SUPFAM" id="SSF52540">
    <property type="entry name" value="P-loop containing nucleoside triphosphate hydrolases"/>
    <property type="match status" value="1"/>
</dbReference>
<dbReference type="PANTHER" id="PTHR10039">
    <property type="entry name" value="AMELOGENIN"/>
    <property type="match status" value="1"/>
</dbReference>
<feature type="repeat" description="ANK" evidence="2">
    <location>
        <begin position="697"/>
        <end position="729"/>
    </location>
</feature>
<dbReference type="PROSITE" id="PS50088">
    <property type="entry name" value="ANK_REPEAT"/>
    <property type="match status" value="4"/>
</dbReference>
<accession>A0A9Q8ZLK6</accession>
<keyword evidence="1" id="KW-0677">Repeat</keyword>
<dbReference type="Pfam" id="PF12796">
    <property type="entry name" value="Ank_2"/>
    <property type="match status" value="2"/>
</dbReference>
<dbReference type="PROSITE" id="PS50297">
    <property type="entry name" value="ANK_REP_REGION"/>
    <property type="match status" value="3"/>
</dbReference>
<evidence type="ECO:0000256" key="2">
    <source>
        <dbReference type="PROSITE-ProRule" id="PRU00023"/>
    </source>
</evidence>
<feature type="repeat" description="ANK" evidence="2">
    <location>
        <begin position="800"/>
        <end position="832"/>
    </location>
</feature>
<name>A0A9Q8ZLK6_CURCL</name>
<dbReference type="PRINTS" id="PR01415">
    <property type="entry name" value="ANKYRIN"/>
</dbReference>
<dbReference type="Proteomes" id="UP001056012">
    <property type="component" value="Chromosome 8"/>
</dbReference>
<feature type="domain" description="Nephrocystin 3-like N-terminal" evidence="3">
    <location>
        <begin position="94"/>
        <end position="264"/>
    </location>
</feature>
<dbReference type="InterPro" id="IPR027417">
    <property type="entry name" value="P-loop_NTPase"/>
</dbReference>
<dbReference type="OrthoDB" id="5418336at2759"/>
<dbReference type="EMBL" id="CP089281">
    <property type="protein sequence ID" value="USP82278.1"/>
    <property type="molecule type" value="Genomic_DNA"/>
</dbReference>
<feature type="repeat" description="ANK" evidence="2">
    <location>
        <begin position="663"/>
        <end position="696"/>
    </location>
</feature>
<evidence type="ECO:0000313" key="4">
    <source>
        <dbReference type="EMBL" id="USP82278.1"/>
    </source>
</evidence>
<dbReference type="SMART" id="SM00248">
    <property type="entry name" value="ANK"/>
    <property type="match status" value="7"/>
</dbReference>
<dbReference type="InterPro" id="IPR036770">
    <property type="entry name" value="Ankyrin_rpt-contain_sf"/>
</dbReference>
<keyword evidence="2" id="KW-0040">ANK repeat</keyword>
<dbReference type="Pfam" id="PF24883">
    <property type="entry name" value="NPHP3_N"/>
    <property type="match status" value="1"/>
</dbReference>
<organism evidence="4 5">
    <name type="scientific">Curvularia clavata</name>
    <dbReference type="NCBI Taxonomy" id="95742"/>
    <lineage>
        <taxon>Eukaryota</taxon>
        <taxon>Fungi</taxon>
        <taxon>Dikarya</taxon>
        <taxon>Ascomycota</taxon>
        <taxon>Pezizomycotina</taxon>
        <taxon>Dothideomycetes</taxon>
        <taxon>Pleosporomycetidae</taxon>
        <taxon>Pleosporales</taxon>
        <taxon>Pleosporineae</taxon>
        <taxon>Pleosporaceae</taxon>
        <taxon>Curvularia</taxon>
    </lineage>
</organism>
<feature type="repeat" description="ANK" evidence="2">
    <location>
        <begin position="833"/>
        <end position="866"/>
    </location>
</feature>
<dbReference type="InterPro" id="IPR002110">
    <property type="entry name" value="Ankyrin_rpt"/>
</dbReference>
<dbReference type="InterPro" id="IPR056884">
    <property type="entry name" value="NPHP3-like_N"/>
</dbReference>
<evidence type="ECO:0000313" key="5">
    <source>
        <dbReference type="Proteomes" id="UP001056012"/>
    </source>
</evidence>